<dbReference type="VEuPathDB" id="VectorBase:AALB010170"/>
<dbReference type="OrthoDB" id="7732330at2759"/>
<dbReference type="EnsemblMetazoa" id="AALB010170-RA">
    <property type="protein sequence ID" value="AALB010170-PA"/>
    <property type="gene ID" value="AALB010170"/>
</dbReference>
<evidence type="ECO:0000313" key="1">
    <source>
        <dbReference type="EnsemblMetazoa" id="AALB010170-PA"/>
    </source>
</evidence>
<reference evidence="1 2" key="1">
    <citation type="journal article" date="2017" name="G3 (Bethesda)">
        <title>The Physical Genome Mapping of Anopheles albimanus Corrected Scaffold Misassemblies and Identified Interarm Rearrangements in Genus Anopheles.</title>
        <authorList>
            <person name="Artemov G.N."/>
            <person name="Peery A.N."/>
            <person name="Jiang X."/>
            <person name="Tu Z."/>
            <person name="Stegniy V.N."/>
            <person name="Sharakhova M.V."/>
            <person name="Sharakhov I.V."/>
        </authorList>
    </citation>
    <scope>NUCLEOTIDE SEQUENCE [LARGE SCALE GENOMIC DNA]</scope>
    <source>
        <strain evidence="1 2">ALBI9_A</strain>
    </source>
</reference>
<dbReference type="RefSeq" id="XP_035789825.1">
    <property type="nucleotide sequence ID" value="XM_035933932.1"/>
</dbReference>
<name>A0A182FUD5_ANOAL</name>
<dbReference type="VEuPathDB" id="VectorBase:AALB20_026429"/>
<accession>A0A182FUD5</accession>
<dbReference type="KEGG" id="aali:118465570"/>
<organism evidence="1 2">
    <name type="scientific">Anopheles albimanus</name>
    <name type="common">New world malaria mosquito</name>
    <dbReference type="NCBI Taxonomy" id="7167"/>
    <lineage>
        <taxon>Eukaryota</taxon>
        <taxon>Metazoa</taxon>
        <taxon>Ecdysozoa</taxon>
        <taxon>Arthropoda</taxon>
        <taxon>Hexapoda</taxon>
        <taxon>Insecta</taxon>
        <taxon>Pterygota</taxon>
        <taxon>Neoptera</taxon>
        <taxon>Endopterygota</taxon>
        <taxon>Diptera</taxon>
        <taxon>Nematocera</taxon>
        <taxon>Culicoidea</taxon>
        <taxon>Culicidae</taxon>
        <taxon>Anophelinae</taxon>
        <taxon>Anopheles</taxon>
    </lineage>
</organism>
<sequence>MAFQLVAFFAVLVCASATHVLPNPYAIGGLSSQWYGGGHDASIPIAYPGYPVQSGLIGDQVLGVAPLSLGHGAVPLPQGKTTVTKTFISTPTYATSHVSERLHTEEPAYGQYSYGSNVVKQPLYAPLPYEGPIVSPIVYGAKYGW</sequence>
<proteinExistence type="predicted"/>
<reference evidence="1" key="2">
    <citation type="submission" date="2022-08" db="UniProtKB">
        <authorList>
            <consortium name="EnsemblMetazoa"/>
        </authorList>
    </citation>
    <scope>IDENTIFICATION</scope>
    <source>
        <strain evidence="1">STECLA/ALBI9_A</strain>
    </source>
</reference>
<dbReference type="Proteomes" id="UP000069272">
    <property type="component" value="Chromosome 3R"/>
</dbReference>
<keyword evidence="2" id="KW-1185">Reference proteome</keyword>
<dbReference type="GeneID" id="118465570"/>
<evidence type="ECO:0000313" key="2">
    <source>
        <dbReference type="Proteomes" id="UP000069272"/>
    </source>
</evidence>
<dbReference type="AlphaFoldDB" id="A0A182FUD5"/>
<protein>
    <submittedName>
        <fullName evidence="1">Uncharacterized protein</fullName>
    </submittedName>
</protein>